<sequence length="51" mass="5272">PVVRKAPLSKPSVSITNRNNVGPAKPPIIPKKVRSTNTSAPAPATAITKIS</sequence>
<dbReference type="Proteomes" id="UP001142055">
    <property type="component" value="Chromosome 4"/>
</dbReference>
<evidence type="ECO:0000256" key="1">
    <source>
        <dbReference type="SAM" id="MobiDB-lite"/>
    </source>
</evidence>
<feature type="region of interest" description="Disordered" evidence="1">
    <location>
        <begin position="1"/>
        <end position="51"/>
    </location>
</feature>
<feature type="compositionally biased region" description="Polar residues" evidence="1">
    <location>
        <begin position="11"/>
        <end position="20"/>
    </location>
</feature>
<accession>A0A9Q0RHS5</accession>
<reference evidence="2" key="1">
    <citation type="submission" date="2022-12" db="EMBL/GenBank/DDBJ databases">
        <title>Genome assemblies of Blomia tropicalis.</title>
        <authorList>
            <person name="Cui Y."/>
        </authorList>
    </citation>
    <scope>NUCLEOTIDE SEQUENCE</scope>
    <source>
        <tissue evidence="2">Adult mites</tissue>
    </source>
</reference>
<comment type="caution">
    <text evidence="2">The sequence shown here is derived from an EMBL/GenBank/DDBJ whole genome shotgun (WGS) entry which is preliminary data.</text>
</comment>
<gene>
    <name evidence="2" type="ORF">RDWZM_010523</name>
</gene>
<dbReference type="EMBL" id="JAPWDV010000004">
    <property type="protein sequence ID" value="KAJ6216023.1"/>
    <property type="molecule type" value="Genomic_DNA"/>
</dbReference>
<organism evidence="2 3">
    <name type="scientific">Blomia tropicalis</name>
    <name type="common">Mite</name>
    <dbReference type="NCBI Taxonomy" id="40697"/>
    <lineage>
        <taxon>Eukaryota</taxon>
        <taxon>Metazoa</taxon>
        <taxon>Ecdysozoa</taxon>
        <taxon>Arthropoda</taxon>
        <taxon>Chelicerata</taxon>
        <taxon>Arachnida</taxon>
        <taxon>Acari</taxon>
        <taxon>Acariformes</taxon>
        <taxon>Sarcoptiformes</taxon>
        <taxon>Astigmata</taxon>
        <taxon>Glycyphagoidea</taxon>
        <taxon>Echimyopodidae</taxon>
        <taxon>Blomia</taxon>
    </lineage>
</organism>
<evidence type="ECO:0000313" key="2">
    <source>
        <dbReference type="EMBL" id="KAJ6216023.1"/>
    </source>
</evidence>
<dbReference type="AlphaFoldDB" id="A0A9Q0RHS5"/>
<feature type="compositionally biased region" description="Low complexity" evidence="1">
    <location>
        <begin position="35"/>
        <end position="51"/>
    </location>
</feature>
<proteinExistence type="predicted"/>
<protein>
    <submittedName>
        <fullName evidence="2">Uncharacterized protein</fullName>
    </submittedName>
</protein>
<evidence type="ECO:0000313" key="3">
    <source>
        <dbReference type="Proteomes" id="UP001142055"/>
    </source>
</evidence>
<name>A0A9Q0RHS5_BLOTA</name>
<keyword evidence="3" id="KW-1185">Reference proteome</keyword>
<feature type="non-terminal residue" evidence="2">
    <location>
        <position position="1"/>
    </location>
</feature>